<dbReference type="GO" id="GO:0071555">
    <property type="term" value="P:cell wall organization"/>
    <property type="evidence" value="ECO:0007669"/>
    <property type="project" value="UniProtKB-KW"/>
</dbReference>
<keyword evidence="8 12" id="KW-1133">Transmembrane helix</keyword>
<dbReference type="RefSeq" id="WP_301331392.1">
    <property type="nucleotide sequence ID" value="NZ_MWIN01000019.1"/>
</dbReference>
<evidence type="ECO:0000256" key="6">
    <source>
        <dbReference type="ARBA" id="ARBA00022960"/>
    </source>
</evidence>
<dbReference type="UniPathway" id="UPA00219"/>
<dbReference type="GO" id="GO:0008360">
    <property type="term" value="P:regulation of cell shape"/>
    <property type="evidence" value="ECO:0007669"/>
    <property type="project" value="UniProtKB-KW"/>
</dbReference>
<comment type="catalytic activity">
    <reaction evidence="12">
        <text>UDP-N-acetyl-alpha-D-muramoyl-L-alanyl-gamma-D-glutamyl-meso-2,6-diaminopimeloyl-D-alanyl-D-alanine + di-trans,octa-cis-undecaprenyl phosphate = di-trans,octa-cis-undecaprenyl diphospho-N-acetyl-alpha-D-muramoyl-L-alanyl-D-glutamyl-meso-2,6-diaminopimeloyl-D-alanyl-D-alanine + UMP</text>
        <dbReference type="Rhea" id="RHEA:28386"/>
        <dbReference type="ChEBI" id="CHEBI:57865"/>
        <dbReference type="ChEBI" id="CHEBI:60392"/>
        <dbReference type="ChEBI" id="CHEBI:61386"/>
        <dbReference type="ChEBI" id="CHEBI:61387"/>
        <dbReference type="EC" id="2.7.8.13"/>
    </reaction>
</comment>
<dbReference type="HAMAP" id="MF_00038">
    <property type="entry name" value="MraY"/>
    <property type="match status" value="1"/>
</dbReference>
<dbReference type="AlphaFoldDB" id="A0A4R7NZ76"/>
<dbReference type="PANTHER" id="PTHR22926:SF5">
    <property type="entry name" value="PHOSPHO-N-ACETYLMURAMOYL-PENTAPEPTIDE-TRANSFERASE HOMOLOG"/>
    <property type="match status" value="1"/>
</dbReference>
<evidence type="ECO:0000256" key="1">
    <source>
        <dbReference type="ARBA" id="ARBA00004141"/>
    </source>
</evidence>
<evidence type="ECO:0000256" key="5">
    <source>
        <dbReference type="ARBA" id="ARBA00022692"/>
    </source>
</evidence>
<dbReference type="PROSITE" id="PS01348">
    <property type="entry name" value="MRAY_2"/>
    <property type="match status" value="1"/>
</dbReference>
<dbReference type="Pfam" id="PF00953">
    <property type="entry name" value="Glycos_transf_4"/>
    <property type="match status" value="1"/>
</dbReference>
<dbReference type="GO" id="GO:0005886">
    <property type="term" value="C:plasma membrane"/>
    <property type="evidence" value="ECO:0007669"/>
    <property type="project" value="UniProtKB-SubCell"/>
</dbReference>
<keyword evidence="3 12" id="KW-0132">Cell division</keyword>
<evidence type="ECO:0000256" key="7">
    <source>
        <dbReference type="ARBA" id="ARBA00022984"/>
    </source>
</evidence>
<dbReference type="InterPro" id="IPR000715">
    <property type="entry name" value="Glycosyl_transferase_4"/>
</dbReference>
<keyword evidence="10 12" id="KW-0131">Cell cycle</keyword>
<proteinExistence type="inferred from homology"/>
<evidence type="ECO:0000256" key="13">
    <source>
        <dbReference type="NCBIfam" id="TIGR00445"/>
    </source>
</evidence>
<dbReference type="PANTHER" id="PTHR22926">
    <property type="entry name" value="PHOSPHO-N-ACETYLMURAMOYL-PENTAPEPTIDE-TRANSFERASE"/>
    <property type="match status" value="1"/>
</dbReference>
<feature type="transmembrane region" description="Helical" evidence="12">
    <location>
        <begin position="208"/>
        <end position="229"/>
    </location>
</feature>
<comment type="function">
    <text evidence="12">Catalyzes the initial step of the lipid cycle reactions in the biosynthesis of the cell wall peptidoglycan: transfers peptidoglycan precursor phospho-MurNAc-pentapeptide from UDP-MurNAc-pentapeptide onto the lipid carrier undecaprenyl phosphate, yielding undecaprenyl-pyrophosphoryl-MurNAc-pentapeptide, known as lipid I.</text>
</comment>
<evidence type="ECO:0000256" key="4">
    <source>
        <dbReference type="ARBA" id="ARBA00022679"/>
    </source>
</evidence>
<evidence type="ECO:0000256" key="10">
    <source>
        <dbReference type="ARBA" id="ARBA00023306"/>
    </source>
</evidence>
<feature type="transmembrane region" description="Helical" evidence="12">
    <location>
        <begin position="73"/>
        <end position="91"/>
    </location>
</feature>
<organism evidence="15 16">
    <name type="scientific">Panacagrimonas perspica</name>
    <dbReference type="NCBI Taxonomy" id="381431"/>
    <lineage>
        <taxon>Bacteria</taxon>
        <taxon>Pseudomonadati</taxon>
        <taxon>Pseudomonadota</taxon>
        <taxon>Gammaproteobacteria</taxon>
        <taxon>Nevskiales</taxon>
        <taxon>Nevskiaceae</taxon>
        <taxon>Panacagrimonas</taxon>
    </lineage>
</organism>
<dbReference type="Pfam" id="PF10555">
    <property type="entry name" value="MraY_sig1"/>
    <property type="match status" value="1"/>
</dbReference>
<feature type="binding site" evidence="14">
    <location>
        <position position="279"/>
    </location>
    <ligand>
        <name>Mg(2+)</name>
        <dbReference type="ChEBI" id="CHEBI:18420"/>
    </ligand>
</feature>
<feature type="transmembrane region" description="Helical" evidence="12">
    <location>
        <begin position="275"/>
        <end position="296"/>
    </location>
</feature>
<name>A0A4R7NZ76_9GAMM</name>
<feature type="transmembrane region" description="Helical" evidence="12">
    <location>
        <begin position="172"/>
        <end position="196"/>
    </location>
</feature>
<keyword evidence="11 12" id="KW-0961">Cell wall biogenesis/degradation</keyword>
<feature type="transmembrane region" description="Helical" evidence="12">
    <location>
        <begin position="20"/>
        <end position="45"/>
    </location>
</feature>
<sequence length="373" mass="40982">MLYHLAMWLKESVSTFNLFSYLSFRAILGVLTALIFSFVFGPLMIRKLHDFKFGQVIREVGPKSHQAKTGTPTMGGVLILCAITISTLAWSDLTNRFVWFALLVTLAFGLVGFADDYIKIKHRRNLGLNAKQKYFWLSLAGFGVSSLIYFTSPNAPLFDVFSDGRHSLETALIVPFFKDVAIQLGIFFIPWSYLVIVGTSNAVNLTDGLDGLAIMPCVLVGSALAVFAYCTGNIKIAMYLGIPYIPGVGELVIFCTALAGAGLGFLWFNAYPAQVFMGDVGALALGAALGVVAILVRQELVLVVMGGVFVAETVSVMLQVGYFKYSGGKRIFRMAPLHHHYELKGWPEPKIIVRFWIITLILVLIGLSTLKVR</sequence>
<keyword evidence="9 12" id="KW-0472">Membrane</keyword>
<comment type="caution">
    <text evidence="15">The sequence shown here is derived from an EMBL/GenBank/DDBJ whole genome shotgun (WGS) entry which is preliminary data.</text>
</comment>
<gene>
    <name evidence="12" type="primary">mraY</name>
    <name evidence="15" type="ORF">DFR24_3462</name>
</gene>
<comment type="pathway">
    <text evidence="12">Cell wall biogenesis; peptidoglycan biosynthesis.</text>
</comment>
<keyword evidence="12 14" id="KW-0479">Metal-binding</keyword>
<keyword evidence="16" id="KW-1185">Reference proteome</keyword>
<accession>A0A4R7NZ76</accession>
<evidence type="ECO:0000256" key="3">
    <source>
        <dbReference type="ARBA" id="ARBA00022618"/>
    </source>
</evidence>
<dbReference type="GO" id="GO:0009252">
    <property type="term" value="P:peptidoglycan biosynthetic process"/>
    <property type="evidence" value="ECO:0007669"/>
    <property type="project" value="UniProtKB-UniRule"/>
</dbReference>
<keyword evidence="5 12" id="KW-0812">Transmembrane</keyword>
<comment type="cofactor">
    <cofactor evidence="12 14">
        <name>Mg(2+)</name>
        <dbReference type="ChEBI" id="CHEBI:18420"/>
    </cofactor>
</comment>
<feature type="transmembrane region" description="Helical" evidence="12">
    <location>
        <begin position="134"/>
        <end position="152"/>
    </location>
</feature>
<feature type="transmembrane region" description="Helical" evidence="12">
    <location>
        <begin position="241"/>
        <end position="268"/>
    </location>
</feature>
<dbReference type="GO" id="GO:0008963">
    <property type="term" value="F:phospho-N-acetylmuramoyl-pentapeptide-transferase activity"/>
    <property type="evidence" value="ECO:0007669"/>
    <property type="project" value="UniProtKB-UniRule"/>
</dbReference>
<evidence type="ECO:0000313" key="16">
    <source>
        <dbReference type="Proteomes" id="UP000295341"/>
    </source>
</evidence>
<evidence type="ECO:0000256" key="14">
    <source>
        <dbReference type="PIRSR" id="PIRSR600715-1"/>
    </source>
</evidence>
<evidence type="ECO:0000256" key="12">
    <source>
        <dbReference type="HAMAP-Rule" id="MF_00038"/>
    </source>
</evidence>
<protein>
    <recommendedName>
        <fullName evidence="12 13">Phospho-N-acetylmuramoyl-pentapeptide-transferase</fullName>
        <ecNumber evidence="12 13">2.7.8.13</ecNumber>
    </recommendedName>
    <alternativeName>
        <fullName evidence="12">UDP-MurNAc-pentapeptide phosphotransferase</fullName>
    </alternativeName>
</protein>
<dbReference type="PROSITE" id="PS01347">
    <property type="entry name" value="MRAY_1"/>
    <property type="match status" value="1"/>
</dbReference>
<comment type="similarity">
    <text evidence="2 12">Belongs to the glycosyltransferase 4 family. MraY subfamily.</text>
</comment>
<dbReference type="NCBIfam" id="TIGR00445">
    <property type="entry name" value="mraY"/>
    <property type="match status" value="1"/>
</dbReference>
<dbReference type="GO" id="GO:0051992">
    <property type="term" value="F:UDP-N-acetylmuramoyl-L-alanyl-D-glutamyl-meso-2,6-diaminopimelyl-D-alanyl-D-alanine:undecaprenyl-phosphate transferase activity"/>
    <property type="evidence" value="ECO:0007669"/>
    <property type="project" value="RHEA"/>
</dbReference>
<dbReference type="InterPro" id="IPR003524">
    <property type="entry name" value="PNAcMuramoyl-5peptid_Trfase"/>
</dbReference>
<comment type="subcellular location">
    <subcellularLocation>
        <location evidence="12">Cell membrane</location>
        <topology evidence="12">Multi-pass membrane protein</topology>
    </subcellularLocation>
    <subcellularLocation>
        <location evidence="1">Membrane</location>
        <topology evidence="1">Multi-pass membrane protein</topology>
    </subcellularLocation>
</comment>
<keyword evidence="6 12" id="KW-0133">Cell shape</keyword>
<dbReference type="CDD" id="cd06852">
    <property type="entry name" value="GT_MraY"/>
    <property type="match status" value="1"/>
</dbReference>
<keyword evidence="12" id="KW-1003">Cell membrane</keyword>
<dbReference type="GO" id="GO:0046872">
    <property type="term" value="F:metal ion binding"/>
    <property type="evidence" value="ECO:0007669"/>
    <property type="project" value="UniProtKB-KW"/>
</dbReference>
<feature type="binding site" evidence="14">
    <location>
        <position position="204"/>
    </location>
    <ligand>
        <name>Mg(2+)</name>
        <dbReference type="ChEBI" id="CHEBI:18420"/>
    </ligand>
</feature>
<feature type="transmembrane region" description="Helical" evidence="12">
    <location>
        <begin position="351"/>
        <end position="370"/>
    </location>
</feature>
<feature type="transmembrane region" description="Helical" evidence="12">
    <location>
        <begin position="97"/>
        <end position="114"/>
    </location>
</feature>
<evidence type="ECO:0000256" key="2">
    <source>
        <dbReference type="ARBA" id="ARBA00005583"/>
    </source>
</evidence>
<dbReference type="EMBL" id="SOBT01000010">
    <property type="protein sequence ID" value="TDU26438.1"/>
    <property type="molecule type" value="Genomic_DNA"/>
</dbReference>
<dbReference type="Proteomes" id="UP000295341">
    <property type="component" value="Unassembled WGS sequence"/>
</dbReference>
<feature type="transmembrane region" description="Helical" evidence="12">
    <location>
        <begin position="302"/>
        <end position="323"/>
    </location>
</feature>
<keyword evidence="12 14" id="KW-0460">Magnesium</keyword>
<evidence type="ECO:0000256" key="9">
    <source>
        <dbReference type="ARBA" id="ARBA00023136"/>
    </source>
</evidence>
<dbReference type="EC" id="2.7.8.13" evidence="12 13"/>
<keyword evidence="4 12" id="KW-0808">Transferase</keyword>
<evidence type="ECO:0000313" key="15">
    <source>
        <dbReference type="EMBL" id="TDU26438.1"/>
    </source>
</evidence>
<dbReference type="InterPro" id="IPR018480">
    <property type="entry name" value="PNAcMuramoyl-5peptid_Trfase_CS"/>
</dbReference>
<keyword evidence="7 12" id="KW-0573">Peptidoglycan synthesis</keyword>
<reference evidence="15 16" key="1">
    <citation type="submission" date="2019-03" db="EMBL/GenBank/DDBJ databases">
        <title>Genomic Encyclopedia of Type Strains, Phase IV (KMG-IV): sequencing the most valuable type-strain genomes for metagenomic binning, comparative biology and taxonomic classification.</title>
        <authorList>
            <person name="Goeker M."/>
        </authorList>
    </citation>
    <scope>NUCLEOTIDE SEQUENCE [LARGE SCALE GENOMIC DNA]</scope>
    <source>
        <strain evidence="15 16">DSM 26377</strain>
    </source>
</reference>
<evidence type="ECO:0000256" key="11">
    <source>
        <dbReference type="ARBA" id="ARBA00023316"/>
    </source>
</evidence>
<evidence type="ECO:0000256" key="8">
    <source>
        <dbReference type="ARBA" id="ARBA00022989"/>
    </source>
</evidence>
<dbReference type="GO" id="GO:0051301">
    <property type="term" value="P:cell division"/>
    <property type="evidence" value="ECO:0007669"/>
    <property type="project" value="UniProtKB-KW"/>
</dbReference>